<accession>A0A072PU96</accession>
<feature type="signal peptide" evidence="2">
    <location>
        <begin position="1"/>
        <end position="20"/>
    </location>
</feature>
<dbReference type="OrthoDB" id="3554264at2759"/>
<dbReference type="EMBL" id="AMGV01000001">
    <property type="protein sequence ID" value="KEF62923.1"/>
    <property type="molecule type" value="Genomic_DNA"/>
</dbReference>
<organism evidence="4 5">
    <name type="scientific">Exophiala aquamarina CBS 119918</name>
    <dbReference type="NCBI Taxonomy" id="1182545"/>
    <lineage>
        <taxon>Eukaryota</taxon>
        <taxon>Fungi</taxon>
        <taxon>Dikarya</taxon>
        <taxon>Ascomycota</taxon>
        <taxon>Pezizomycotina</taxon>
        <taxon>Eurotiomycetes</taxon>
        <taxon>Chaetothyriomycetidae</taxon>
        <taxon>Chaetothyriales</taxon>
        <taxon>Herpotrichiellaceae</taxon>
        <taxon>Exophiala</taxon>
    </lineage>
</organism>
<evidence type="ECO:0000313" key="4">
    <source>
        <dbReference type="EMBL" id="KEF62923.1"/>
    </source>
</evidence>
<feature type="domain" description="CHRD" evidence="3">
    <location>
        <begin position="100"/>
        <end position="247"/>
    </location>
</feature>
<evidence type="ECO:0000259" key="3">
    <source>
        <dbReference type="SMART" id="SM00754"/>
    </source>
</evidence>
<dbReference type="Proteomes" id="UP000027920">
    <property type="component" value="Unassembled WGS sequence"/>
</dbReference>
<dbReference type="VEuPathDB" id="FungiDB:A1O9_00897"/>
<sequence length="247" mass="24910">MKTIAVAATVAVSLAGLAAANPIAEPQGFGGWFHRRPATTFTTVTVTVPAPTPAPEAGNSKPADNATPAGNTTPDESPKPAGNGGSVGGKGPAFPFYFTSTYAVIATPDQVINGTVAAPGEPGAIGIYNYGINSDLEVICYNITLGGVTGDYQSAAKTATHIHQGVKGATGPPRIALPNPLPISDDPTVIRRSVGCLTGPFTTGILANGIDTGAGFSLKQIEANPAGFFTDAHTVKYVPGVVRGQLA</sequence>
<keyword evidence="5" id="KW-1185">Reference proteome</keyword>
<dbReference type="Pfam" id="PF07452">
    <property type="entry name" value="CHRD"/>
    <property type="match status" value="1"/>
</dbReference>
<dbReference type="InterPro" id="IPR010895">
    <property type="entry name" value="CHRD"/>
</dbReference>
<dbReference type="SMART" id="SM00754">
    <property type="entry name" value="CHRD"/>
    <property type="match status" value="1"/>
</dbReference>
<dbReference type="GeneID" id="25275847"/>
<dbReference type="AlphaFoldDB" id="A0A072PU96"/>
<dbReference type="RefSeq" id="XP_013265513.1">
    <property type="nucleotide sequence ID" value="XM_013410059.1"/>
</dbReference>
<proteinExistence type="predicted"/>
<gene>
    <name evidence="4" type="ORF">A1O9_00897</name>
</gene>
<feature type="chain" id="PRO_5001681878" description="CHRD domain-containing protein" evidence="2">
    <location>
        <begin position="21"/>
        <end position="247"/>
    </location>
</feature>
<evidence type="ECO:0000256" key="2">
    <source>
        <dbReference type="SAM" id="SignalP"/>
    </source>
</evidence>
<evidence type="ECO:0000313" key="5">
    <source>
        <dbReference type="Proteomes" id="UP000027920"/>
    </source>
</evidence>
<name>A0A072PU96_9EURO</name>
<feature type="region of interest" description="Disordered" evidence="1">
    <location>
        <begin position="48"/>
        <end position="86"/>
    </location>
</feature>
<comment type="caution">
    <text evidence="4">The sequence shown here is derived from an EMBL/GenBank/DDBJ whole genome shotgun (WGS) entry which is preliminary data.</text>
</comment>
<evidence type="ECO:0000256" key="1">
    <source>
        <dbReference type="SAM" id="MobiDB-lite"/>
    </source>
</evidence>
<dbReference type="HOGENOM" id="CLU_063722_1_0_1"/>
<reference evidence="4 5" key="1">
    <citation type="submission" date="2013-03" db="EMBL/GenBank/DDBJ databases">
        <title>The Genome Sequence of Exophiala aquamarina CBS 119918.</title>
        <authorList>
            <consortium name="The Broad Institute Genomics Platform"/>
            <person name="Cuomo C."/>
            <person name="de Hoog S."/>
            <person name="Gorbushina A."/>
            <person name="Walker B."/>
            <person name="Young S.K."/>
            <person name="Zeng Q."/>
            <person name="Gargeya S."/>
            <person name="Fitzgerald M."/>
            <person name="Haas B."/>
            <person name="Abouelleil A."/>
            <person name="Allen A.W."/>
            <person name="Alvarado L."/>
            <person name="Arachchi H.M."/>
            <person name="Berlin A.M."/>
            <person name="Chapman S.B."/>
            <person name="Gainer-Dewar J."/>
            <person name="Goldberg J."/>
            <person name="Griggs A."/>
            <person name="Gujja S."/>
            <person name="Hansen M."/>
            <person name="Howarth C."/>
            <person name="Imamovic A."/>
            <person name="Ireland A."/>
            <person name="Larimer J."/>
            <person name="McCowan C."/>
            <person name="Murphy C."/>
            <person name="Pearson M."/>
            <person name="Poon T.W."/>
            <person name="Priest M."/>
            <person name="Roberts A."/>
            <person name="Saif S."/>
            <person name="Shea T."/>
            <person name="Sisk P."/>
            <person name="Sykes S."/>
            <person name="Wortman J."/>
            <person name="Nusbaum C."/>
            <person name="Birren B."/>
        </authorList>
    </citation>
    <scope>NUCLEOTIDE SEQUENCE [LARGE SCALE GENOMIC DNA]</scope>
    <source>
        <strain evidence="4 5">CBS 119918</strain>
    </source>
</reference>
<keyword evidence="2" id="KW-0732">Signal</keyword>
<protein>
    <recommendedName>
        <fullName evidence="3">CHRD domain-containing protein</fullName>
    </recommendedName>
</protein>